<keyword evidence="4" id="KW-0804">Transcription</keyword>
<name>A0ABS1J8Q7_9BACL</name>
<evidence type="ECO:0000256" key="3">
    <source>
        <dbReference type="ARBA" id="ARBA00023125"/>
    </source>
</evidence>
<keyword evidence="3" id="KW-0238">DNA-binding</keyword>
<dbReference type="InterPro" id="IPR039425">
    <property type="entry name" value="RNA_pol_sigma-70-like"/>
</dbReference>
<keyword evidence="1" id="KW-0805">Transcription regulation</keyword>
<organism evidence="7 8">
    <name type="scientific">Tumebacillus amylolyticus</name>
    <dbReference type="NCBI Taxonomy" id="2801339"/>
    <lineage>
        <taxon>Bacteria</taxon>
        <taxon>Bacillati</taxon>
        <taxon>Bacillota</taxon>
        <taxon>Bacilli</taxon>
        <taxon>Bacillales</taxon>
        <taxon>Alicyclobacillaceae</taxon>
        <taxon>Tumebacillus</taxon>
    </lineage>
</organism>
<sequence length="399" mass="44357">MVHEIVRRAMVDEAEMARLLVDLEPFVFRLSFHLTLHQHDAEDLAQEVLAKICVRLTSFRGDSTLQTWVYTMVVNTHRDPLRKKKLRQAEALKADIPSTSWEDAADARLGGIRALEEAPLSTRPLQPSKALIRSTVRKNRLRRTLRSSSVAVGITILLGAGVGYGLHRADMGAFLRTGGGECKCAAPLQEMGSTWVDVQLKTPETQAIAKFLTETLNREEVRRVTIVDFQQDGTYSEDIVGTATLDVDLQPGVATNYTQGRQEAVVELSHVDGGFGVVYDRNEFSLKQTVPDGLLSLWVQALQKRNGVEEFRLFSPALKKRVRSLYREAGWSIGVSKPNPSGFKILHISHTNDSESVYDLELTMPGSDPSTATLTLRKYATGWLIDHVVYQGGSLANEK</sequence>
<dbReference type="Proteomes" id="UP000602284">
    <property type="component" value="Unassembled WGS sequence"/>
</dbReference>
<evidence type="ECO:0000256" key="4">
    <source>
        <dbReference type="ARBA" id="ARBA00023163"/>
    </source>
</evidence>
<dbReference type="SUPFAM" id="SSF88946">
    <property type="entry name" value="Sigma2 domain of RNA polymerase sigma factors"/>
    <property type="match status" value="1"/>
</dbReference>
<feature type="transmembrane region" description="Helical" evidence="5">
    <location>
        <begin position="147"/>
        <end position="166"/>
    </location>
</feature>
<reference evidence="7 8" key="1">
    <citation type="submission" date="2021-01" db="EMBL/GenBank/DDBJ databases">
        <title>Tumebacillus sp. strain ITR2 16S ribosomal RNA gene Genome sequencing and assembly.</title>
        <authorList>
            <person name="Kang M."/>
        </authorList>
    </citation>
    <scope>NUCLEOTIDE SEQUENCE [LARGE SCALE GENOMIC DNA]</scope>
    <source>
        <strain evidence="7 8">ITR2</strain>
    </source>
</reference>
<comment type="caution">
    <text evidence="7">The sequence shown here is derived from an EMBL/GenBank/DDBJ whole genome shotgun (WGS) entry which is preliminary data.</text>
</comment>
<dbReference type="Pfam" id="PF04542">
    <property type="entry name" value="Sigma70_r2"/>
    <property type="match status" value="1"/>
</dbReference>
<keyword evidence="5" id="KW-0812">Transmembrane</keyword>
<keyword evidence="5" id="KW-0472">Membrane</keyword>
<evidence type="ECO:0000259" key="6">
    <source>
        <dbReference type="Pfam" id="PF04542"/>
    </source>
</evidence>
<dbReference type="InterPro" id="IPR013325">
    <property type="entry name" value="RNA_pol_sigma_r2"/>
</dbReference>
<evidence type="ECO:0000256" key="5">
    <source>
        <dbReference type="SAM" id="Phobius"/>
    </source>
</evidence>
<gene>
    <name evidence="7" type="ORF">JJB07_08365</name>
</gene>
<keyword evidence="2" id="KW-0731">Sigma factor</keyword>
<keyword evidence="5" id="KW-1133">Transmembrane helix</keyword>
<dbReference type="Gene3D" id="1.10.1740.10">
    <property type="match status" value="1"/>
</dbReference>
<accession>A0ABS1J8Q7</accession>
<dbReference type="EMBL" id="JAEQNB010000002">
    <property type="protein sequence ID" value="MBL0386663.1"/>
    <property type="molecule type" value="Genomic_DNA"/>
</dbReference>
<dbReference type="InterPro" id="IPR007627">
    <property type="entry name" value="RNA_pol_sigma70_r2"/>
</dbReference>
<evidence type="ECO:0000313" key="8">
    <source>
        <dbReference type="Proteomes" id="UP000602284"/>
    </source>
</evidence>
<dbReference type="PANTHER" id="PTHR43133">
    <property type="entry name" value="RNA POLYMERASE ECF-TYPE SIGMA FACTO"/>
    <property type="match status" value="1"/>
</dbReference>
<evidence type="ECO:0000313" key="7">
    <source>
        <dbReference type="EMBL" id="MBL0386663.1"/>
    </source>
</evidence>
<feature type="domain" description="RNA polymerase sigma-70 region 2" evidence="6">
    <location>
        <begin position="23"/>
        <end position="85"/>
    </location>
</feature>
<evidence type="ECO:0000256" key="2">
    <source>
        <dbReference type="ARBA" id="ARBA00023082"/>
    </source>
</evidence>
<keyword evidence="8" id="KW-1185">Reference proteome</keyword>
<proteinExistence type="predicted"/>
<dbReference type="RefSeq" id="WP_201633549.1">
    <property type="nucleotide sequence ID" value="NZ_JAEQNB010000002.1"/>
</dbReference>
<protein>
    <recommendedName>
        <fullName evidence="6">RNA polymerase sigma-70 region 2 domain-containing protein</fullName>
    </recommendedName>
</protein>
<dbReference type="PANTHER" id="PTHR43133:SF8">
    <property type="entry name" value="RNA POLYMERASE SIGMA FACTOR HI_1459-RELATED"/>
    <property type="match status" value="1"/>
</dbReference>
<evidence type="ECO:0000256" key="1">
    <source>
        <dbReference type="ARBA" id="ARBA00023015"/>
    </source>
</evidence>